<organism evidence="2 3">
    <name type="scientific">Dioscorea cayennensis subsp. rotundata</name>
    <name type="common">White Guinea yam</name>
    <name type="synonym">Dioscorea rotundata</name>
    <dbReference type="NCBI Taxonomy" id="55577"/>
    <lineage>
        <taxon>Eukaryota</taxon>
        <taxon>Viridiplantae</taxon>
        <taxon>Streptophyta</taxon>
        <taxon>Embryophyta</taxon>
        <taxon>Tracheophyta</taxon>
        <taxon>Spermatophyta</taxon>
        <taxon>Magnoliopsida</taxon>
        <taxon>Liliopsida</taxon>
        <taxon>Dioscoreales</taxon>
        <taxon>Dioscoreaceae</taxon>
        <taxon>Dioscorea</taxon>
    </lineage>
</organism>
<proteinExistence type="predicted"/>
<name>A0AB40CGW8_DIOCR</name>
<evidence type="ECO:0000313" key="3">
    <source>
        <dbReference type="RefSeq" id="XP_039138812.1"/>
    </source>
</evidence>
<keyword evidence="2" id="KW-1185">Reference proteome</keyword>
<dbReference type="RefSeq" id="XP_039138812.1">
    <property type="nucleotide sequence ID" value="XM_039282878.1"/>
</dbReference>
<sequence length="167" mass="19035">MEMKPVKSKNNGIIYLLSKYASFSIAHSPIQGKGSQSKAKSKKIPREEALDHKKKNNLVEACQEPNSPKISCMGQIKKNKMMSKRSASFNVGKRFSQDEKMDQECMKVNACLIRAPTVGEMRRFSSGRESLKDFDWKDHGKLGMDSRKEVNIWKRRTMAPITPLQLN</sequence>
<evidence type="ECO:0000313" key="2">
    <source>
        <dbReference type="Proteomes" id="UP001515500"/>
    </source>
</evidence>
<dbReference type="PANTHER" id="PTHR34779">
    <property type="entry name" value="OS09G0542900 PROTEIN"/>
    <property type="match status" value="1"/>
</dbReference>
<protein>
    <submittedName>
        <fullName evidence="3">Uncharacterized protein LOC120276146</fullName>
    </submittedName>
</protein>
<gene>
    <name evidence="3" type="primary">LOC120276146</name>
</gene>
<dbReference type="PANTHER" id="PTHR34779:SF1">
    <property type="entry name" value="OS09G0542900 PROTEIN"/>
    <property type="match status" value="1"/>
</dbReference>
<accession>A0AB40CGW8</accession>
<dbReference type="Proteomes" id="UP001515500">
    <property type="component" value="Chromosome 14"/>
</dbReference>
<dbReference type="InterPro" id="IPR038796">
    <property type="entry name" value="At1g76070-like"/>
</dbReference>
<evidence type="ECO:0000256" key="1">
    <source>
        <dbReference type="SAM" id="MobiDB-lite"/>
    </source>
</evidence>
<feature type="region of interest" description="Disordered" evidence="1">
    <location>
        <begin position="29"/>
        <end position="55"/>
    </location>
</feature>
<dbReference type="AlphaFoldDB" id="A0AB40CGW8"/>
<reference evidence="3" key="1">
    <citation type="submission" date="2025-08" db="UniProtKB">
        <authorList>
            <consortium name="RefSeq"/>
        </authorList>
    </citation>
    <scope>IDENTIFICATION</scope>
</reference>
<dbReference type="GeneID" id="120276146"/>